<comment type="caution">
    <text evidence="2">The sequence shown here is derived from an EMBL/GenBank/DDBJ whole genome shotgun (WGS) entry which is preliminary data.</text>
</comment>
<gene>
    <name evidence="2" type="ORF">AFUS01_LOCUS1462</name>
</gene>
<dbReference type="AlphaFoldDB" id="A0A8J2NM80"/>
<keyword evidence="3" id="KW-1185">Reference proteome</keyword>
<organism evidence="2 3">
    <name type="scientific">Allacma fusca</name>
    <dbReference type="NCBI Taxonomy" id="39272"/>
    <lineage>
        <taxon>Eukaryota</taxon>
        <taxon>Metazoa</taxon>
        <taxon>Ecdysozoa</taxon>
        <taxon>Arthropoda</taxon>
        <taxon>Hexapoda</taxon>
        <taxon>Collembola</taxon>
        <taxon>Symphypleona</taxon>
        <taxon>Sminthuridae</taxon>
        <taxon>Allacma</taxon>
    </lineage>
</organism>
<proteinExistence type="predicted"/>
<name>A0A8J2NM80_9HEXA</name>
<evidence type="ECO:0000313" key="3">
    <source>
        <dbReference type="Proteomes" id="UP000708208"/>
    </source>
</evidence>
<dbReference type="EMBL" id="CAJVCH010008169">
    <property type="protein sequence ID" value="CAG7662715.1"/>
    <property type="molecule type" value="Genomic_DNA"/>
</dbReference>
<sequence length="176" mass="20275">NYVSARYKLDTATFTSDLSETQDDVTRKPTGKRINQRSNDFGSNNKRVKSRLVIDKNDLKILSRKTQSDKEFRQKLAARFAAIGGRKPSLHVNNILTDLLTETLVSLIQLVRKALKEKLRPITTFKCYICCILEAVMKYKQSSSLVTKDDVVNFIQAWLRHANDRIQGEKLNCKRR</sequence>
<feature type="region of interest" description="Disordered" evidence="1">
    <location>
        <begin position="20"/>
        <end position="44"/>
    </location>
</feature>
<evidence type="ECO:0000313" key="2">
    <source>
        <dbReference type="EMBL" id="CAG7662715.1"/>
    </source>
</evidence>
<dbReference type="OrthoDB" id="6747351at2759"/>
<accession>A0A8J2NM80</accession>
<reference evidence="2" key="1">
    <citation type="submission" date="2021-06" db="EMBL/GenBank/DDBJ databases">
        <authorList>
            <person name="Hodson N. C."/>
            <person name="Mongue J. A."/>
            <person name="Jaron S. K."/>
        </authorList>
    </citation>
    <scope>NUCLEOTIDE SEQUENCE</scope>
</reference>
<protein>
    <submittedName>
        <fullName evidence="2">Uncharacterized protein</fullName>
    </submittedName>
</protein>
<feature type="non-terminal residue" evidence="2">
    <location>
        <position position="1"/>
    </location>
</feature>
<evidence type="ECO:0000256" key="1">
    <source>
        <dbReference type="SAM" id="MobiDB-lite"/>
    </source>
</evidence>
<dbReference type="Proteomes" id="UP000708208">
    <property type="component" value="Unassembled WGS sequence"/>
</dbReference>